<comment type="caution">
    <text evidence="1">The sequence shown here is derived from an EMBL/GenBank/DDBJ whole genome shotgun (WGS) entry which is preliminary data.</text>
</comment>
<gene>
    <name evidence="1" type="ORF">CP557_18385</name>
</gene>
<proteinExistence type="predicted"/>
<dbReference type="AlphaFoldDB" id="A0A2A5R106"/>
<dbReference type="Proteomes" id="UP000219689">
    <property type="component" value="Unassembled WGS sequence"/>
</dbReference>
<organism evidence="1 2">
    <name type="scientific">Natrinema ejinorense</name>
    <dbReference type="NCBI Taxonomy" id="373386"/>
    <lineage>
        <taxon>Archaea</taxon>
        <taxon>Methanobacteriati</taxon>
        <taxon>Methanobacteriota</taxon>
        <taxon>Stenosarchaea group</taxon>
        <taxon>Halobacteria</taxon>
        <taxon>Halobacteriales</taxon>
        <taxon>Natrialbaceae</taxon>
        <taxon>Natrinema</taxon>
    </lineage>
</organism>
<sequence length="99" mass="10861">MNSETEAIELDVPTRLLEPAGVLSTALGASRSGLLVAALEDYLERVRDGALEQEVAAAYYDDEITFEELTAVVGRKRAADFRVLKRHLEDSVVDELAEP</sequence>
<accession>A0A2A5R106</accession>
<dbReference type="OrthoDB" id="330467at2157"/>
<keyword evidence="2" id="KW-1185">Reference proteome</keyword>
<dbReference type="EMBL" id="NXNI01000001">
    <property type="protein sequence ID" value="PCR92798.1"/>
    <property type="molecule type" value="Genomic_DNA"/>
</dbReference>
<evidence type="ECO:0000313" key="2">
    <source>
        <dbReference type="Proteomes" id="UP000219689"/>
    </source>
</evidence>
<reference evidence="1 2" key="1">
    <citation type="submission" date="2017-09" db="EMBL/GenBank/DDBJ databases">
        <title>Genome sequences of Natrinema ejinorence JCM 13890T.</title>
        <authorList>
            <person name="Roh S.W."/>
            <person name="Kim Y.B."/>
            <person name="Kim J.Y."/>
        </authorList>
    </citation>
    <scope>NUCLEOTIDE SEQUENCE [LARGE SCALE GENOMIC DNA]</scope>
    <source>
        <strain evidence="1 2">JCM 13890</strain>
    </source>
</reference>
<name>A0A2A5R106_9EURY</name>
<protein>
    <submittedName>
        <fullName evidence="1">Uncharacterized protein</fullName>
    </submittedName>
</protein>
<dbReference type="RefSeq" id="WP_097381714.1">
    <property type="nucleotide sequence ID" value="NZ_NXNI01000001.1"/>
</dbReference>
<evidence type="ECO:0000313" key="1">
    <source>
        <dbReference type="EMBL" id="PCR92798.1"/>
    </source>
</evidence>